<reference evidence="5 6" key="1">
    <citation type="submission" date="2018-11" db="EMBL/GenBank/DDBJ databases">
        <title>Genome sequencing of Paenibacillus sp. KCOM 3021 (= ChDC PVNT-B20).</title>
        <authorList>
            <person name="Kook J.-K."/>
            <person name="Park S.-N."/>
            <person name="Lim Y.K."/>
        </authorList>
    </citation>
    <scope>NUCLEOTIDE SEQUENCE [LARGE SCALE GENOMIC DNA]</scope>
    <source>
        <strain evidence="5 6">KCOM 3021</strain>
    </source>
</reference>
<evidence type="ECO:0000256" key="2">
    <source>
        <dbReference type="ARBA" id="ARBA00023125"/>
    </source>
</evidence>
<dbReference type="InterPro" id="IPR028082">
    <property type="entry name" value="Peripla_BP_I"/>
</dbReference>
<organism evidence="5 6">
    <name type="scientific">Paenibacillus oralis</name>
    <dbReference type="NCBI Taxonomy" id="2490856"/>
    <lineage>
        <taxon>Bacteria</taxon>
        <taxon>Bacillati</taxon>
        <taxon>Bacillota</taxon>
        <taxon>Bacilli</taxon>
        <taxon>Bacillales</taxon>
        <taxon>Paenibacillaceae</taxon>
        <taxon>Paenibacillus</taxon>
    </lineage>
</organism>
<dbReference type="CDD" id="cd01392">
    <property type="entry name" value="HTH_LacI"/>
    <property type="match status" value="1"/>
</dbReference>
<feature type="domain" description="HTH lacI-type" evidence="4">
    <location>
        <begin position="2"/>
        <end position="56"/>
    </location>
</feature>
<evidence type="ECO:0000256" key="3">
    <source>
        <dbReference type="ARBA" id="ARBA00023163"/>
    </source>
</evidence>
<proteinExistence type="predicted"/>
<dbReference type="GO" id="GO:0003700">
    <property type="term" value="F:DNA-binding transcription factor activity"/>
    <property type="evidence" value="ECO:0007669"/>
    <property type="project" value="TreeGrafter"/>
</dbReference>
<dbReference type="EMBL" id="RRCN01000001">
    <property type="protein sequence ID" value="RRJ67677.1"/>
    <property type="molecule type" value="Genomic_DNA"/>
</dbReference>
<evidence type="ECO:0000256" key="1">
    <source>
        <dbReference type="ARBA" id="ARBA00023015"/>
    </source>
</evidence>
<dbReference type="Proteomes" id="UP000267017">
    <property type="component" value="Unassembled WGS sequence"/>
</dbReference>
<dbReference type="InterPro" id="IPR010982">
    <property type="entry name" value="Lambda_DNA-bd_dom_sf"/>
</dbReference>
<name>A0A3P3UBD8_9BACL</name>
<dbReference type="PROSITE" id="PS50932">
    <property type="entry name" value="HTH_LACI_2"/>
    <property type="match status" value="1"/>
</dbReference>
<dbReference type="OrthoDB" id="9788209at2"/>
<dbReference type="InterPro" id="IPR046335">
    <property type="entry name" value="LacI/GalR-like_sensor"/>
</dbReference>
<keyword evidence="3" id="KW-0804">Transcription</keyword>
<dbReference type="AlphaFoldDB" id="A0A3P3UBD8"/>
<dbReference type="PANTHER" id="PTHR30146:SF109">
    <property type="entry name" value="HTH-TYPE TRANSCRIPTIONAL REGULATOR GALS"/>
    <property type="match status" value="1"/>
</dbReference>
<keyword evidence="2" id="KW-0238">DNA-binding</keyword>
<dbReference type="PRINTS" id="PR00036">
    <property type="entry name" value="HTHLACI"/>
</dbReference>
<keyword evidence="6" id="KW-1185">Reference proteome</keyword>
<dbReference type="Pfam" id="PF13377">
    <property type="entry name" value="Peripla_BP_3"/>
    <property type="match status" value="1"/>
</dbReference>
<dbReference type="SUPFAM" id="SSF47413">
    <property type="entry name" value="lambda repressor-like DNA-binding domains"/>
    <property type="match status" value="1"/>
</dbReference>
<sequence>MPTIHDISRHSGVSKSTVSRVLNDHPHVSKESRDKVMRAVRELEYVRNARGVQLRLQSNHMVGVIVPDLNRPYFSELVSVLGKSFSEHGLKVVVHQTYFSREQEREVYGKLARREMDAVVITHSLFSEREVKEQVGTRVALVCNETFPGEWLDVFALDEADAIYQAATHLLAKGRRHLIFCMDHRTPLQDKRWEGFKAAHRHFGLPCTEAQSFSGVHQVQDGYALGLELFASAKKPDGIVAGSDEAAAGFLRAAKTCGVIVPEETAIIGFDDHPICLVTTPELTTVQNRIAEMVRDVTECLNRRLRGEASAPMLRSYKAVLVGRGSS</sequence>
<dbReference type="Gene3D" id="1.10.260.40">
    <property type="entry name" value="lambda repressor-like DNA-binding domains"/>
    <property type="match status" value="1"/>
</dbReference>
<dbReference type="PANTHER" id="PTHR30146">
    <property type="entry name" value="LACI-RELATED TRANSCRIPTIONAL REPRESSOR"/>
    <property type="match status" value="1"/>
</dbReference>
<evidence type="ECO:0000259" key="4">
    <source>
        <dbReference type="PROSITE" id="PS50932"/>
    </source>
</evidence>
<accession>A0A3P3UBD8</accession>
<dbReference type="SMART" id="SM00354">
    <property type="entry name" value="HTH_LACI"/>
    <property type="match status" value="1"/>
</dbReference>
<evidence type="ECO:0000313" key="5">
    <source>
        <dbReference type="EMBL" id="RRJ67677.1"/>
    </source>
</evidence>
<dbReference type="Pfam" id="PF00356">
    <property type="entry name" value="LacI"/>
    <property type="match status" value="1"/>
</dbReference>
<dbReference type="Gene3D" id="3.40.50.2300">
    <property type="match status" value="2"/>
</dbReference>
<evidence type="ECO:0000313" key="6">
    <source>
        <dbReference type="Proteomes" id="UP000267017"/>
    </source>
</evidence>
<dbReference type="SUPFAM" id="SSF53822">
    <property type="entry name" value="Periplasmic binding protein-like I"/>
    <property type="match status" value="1"/>
</dbReference>
<dbReference type="GO" id="GO:0000976">
    <property type="term" value="F:transcription cis-regulatory region binding"/>
    <property type="evidence" value="ECO:0007669"/>
    <property type="project" value="TreeGrafter"/>
</dbReference>
<keyword evidence="1" id="KW-0805">Transcription regulation</keyword>
<dbReference type="InterPro" id="IPR000843">
    <property type="entry name" value="HTH_LacI"/>
</dbReference>
<comment type="caution">
    <text evidence="5">The sequence shown here is derived from an EMBL/GenBank/DDBJ whole genome shotgun (WGS) entry which is preliminary data.</text>
</comment>
<protein>
    <submittedName>
        <fullName evidence="5">LacI family transcriptional regulator</fullName>
    </submittedName>
</protein>
<gene>
    <name evidence="5" type="ORF">EHV15_20365</name>
</gene>